<evidence type="ECO:0000313" key="7">
    <source>
        <dbReference type="Proteomes" id="UP000481360"/>
    </source>
</evidence>
<keyword evidence="7" id="KW-1185">Reference proteome</keyword>
<gene>
    <name evidence="6" type="ORF">G7043_25805</name>
</gene>
<feature type="compositionally biased region" description="Basic and acidic residues" evidence="2">
    <location>
        <begin position="1279"/>
        <end position="1288"/>
    </location>
</feature>
<feature type="region of interest" description="Disordered" evidence="2">
    <location>
        <begin position="2748"/>
        <end position="2773"/>
    </location>
</feature>
<dbReference type="NCBIfam" id="TIGR01643">
    <property type="entry name" value="YD_repeat_2x"/>
    <property type="match status" value="7"/>
</dbReference>
<dbReference type="InterPro" id="IPR013783">
    <property type="entry name" value="Ig-like_fold"/>
</dbReference>
<dbReference type="Gene3D" id="3.40.570.10">
    <property type="entry name" value="Extracellular Endonuclease, subunit A"/>
    <property type="match status" value="1"/>
</dbReference>
<dbReference type="InterPro" id="IPR013320">
    <property type="entry name" value="ConA-like_dom_sf"/>
</dbReference>
<dbReference type="InterPro" id="IPR006530">
    <property type="entry name" value="YD"/>
</dbReference>
<dbReference type="PANTHER" id="PTHR32305:SF15">
    <property type="entry name" value="PROTEIN RHSA-RELATED"/>
    <property type="match status" value="1"/>
</dbReference>
<dbReference type="InterPro" id="IPR045351">
    <property type="entry name" value="DUF6531"/>
</dbReference>
<evidence type="ECO:0000259" key="5">
    <source>
        <dbReference type="Pfam" id="PF25023"/>
    </source>
</evidence>
<dbReference type="InterPro" id="IPR022385">
    <property type="entry name" value="Rhs_assc_core"/>
</dbReference>
<feature type="domain" description="DUF6531" evidence="4">
    <location>
        <begin position="739"/>
        <end position="811"/>
    </location>
</feature>
<dbReference type="InterPro" id="IPR044927">
    <property type="entry name" value="Endonuclea_NS_2"/>
</dbReference>
<feature type="compositionally biased region" description="Polar residues" evidence="2">
    <location>
        <begin position="1498"/>
        <end position="1510"/>
    </location>
</feature>
<accession>A0A7C9RUQ2</accession>
<dbReference type="Proteomes" id="UP000481360">
    <property type="component" value="Unassembled WGS sequence"/>
</dbReference>
<keyword evidence="1" id="KW-0677">Repeat</keyword>
<sequence length="2937" mass="314198">MSKLRLAVLLLVLIVLAPLLPSAVPLPGAGGAAWPRGAAESAPEQRSGTAGGPHDASADSTRTALQSPRRDQPRPSGAVPDHPAAPPEVDRHVVAPGTVQPAMSPRLETLAIDPKAVEVPDERTELTETFRNPDGTRTIRTHAAQKYVRGQDGSLRPVDLTLATGERLAPKVAPVPVSFAPSAAAADLVRVDLGEGRELTYGLRAAADVRAATEGPTALYKGVREGVDLRLSSTSGGMKDELVLASAAAANAYEFSLRTKGVRPRLTESGAVELLQGDHAVAVIPPGFMQDAAATRSTDVRYALEEHRDGTWTLRMEAARGWLTDPARVFPVVIDPAVITFTGTSDDTYVRPGEPGKPGDSVLGAGRIAGQLTRSYLRFNVPAALRDKYVVGASLVLDNVYSSTCTPRPVTVFEVTQGWGTDLGWPGAAVGAPLGAKSFAHGESCGPAAWEGIPLDADAMTRWTHGWGVQHGFSVRATDENDGHGKKFASHDSANPPYLDVRYSPVGAAFEVVRIVLPTNVDEGRLVAKVTNQGAETWAAGGAVKFGHIVEGRAPRVEGVLPHAVAPGQSATLDVALSPIAPGEYKVRLSMWGPDGRNFFEAHEVPYGVFLLRVHNLPPTTNYQQPPNGATVETRTPTLYAKGIDPDRWPEKGLTYKYRICTDQALTLNCEESDWTGQSWVPRPLFWSRTYSWGIKVSDTVADTPGWATLALTTRVHQPEITSHLAGSPGSVEGPGLDPQIGNYSAVVTDASVATVGPDLTISRTYNSLDPRKNTAFGTGWSSRLDMRLEPDEDGSGNVVVTLASGRQIRFGRNPDGTFAAPAGQAVDLVYVDGGEARYVLRDVSGSRWVFDLPGRLVSIFDPAGLEEKLTYDGQDRVATISNLVSGRTLTITWTGAHVAQVRTDAPRAGAQPLAWTYTYTGDRLTKACGPGTEPGCTNYQHQNGSHYRSTVLDNAPRAYYRFGETTGSAFGTVTARRPGADAATQHGVVLGVDGAIAGTADKAGLFDGSSSRVAVPEKLISESMSSSVELWFRTTAHGVLVSYADKPFPDTSTQSTPLLYVGTDGLLYGGFAIRGTGGARQIVSTAEVADGRWHHAVLSAAVSTQTLYLDGVAVGTLPGLVDHRDRTHLTVGAGSGKDWPATNGGAFHFNGAIDEVAFYSHTVGALAARRHHAAGQSSDLLSSVSLPRNNKHATLTYDDLQDRVRTLVDHQGRTWTLDTPTVLDAVRTAVLRGPSTHGDWTYTADLDQGGRTSAKSHNGVSTKYEYNTAGFPSATVDENGHRTEQTTDPRGNVLSRKTCRTTGSCNTTYYTYVTSADPLDPRRDKLASTSDARSTGPDDTRYRTSYTYDTRGMPTGVTHPKADGVAATPSQTSIYSTGTEDAVGGGKTPKGVLIRDAGPRGQTTTREYRANGDLALVVSPSGLRTSFEYDLLGRQRTATVSNSGLAVIGVSTTEYDDRGQIAKTTAPTTVNAVTGASHTRVTDYSYDANGNVTRTTVSDNGQQPRTTRTAYDDSDRVSETTFPDNTKETRTYQDNSLTLVVKDARGTEWVTRHDEHGRVLQHEARGSGVDPENAAATSLRLEARSYDPAGRLFSVTDAIGRRTDFGYYDDDLLATTTRIGYTGTDGTRRDVLLDKRTYDPAGNLVEQVAPGGATTAHTFDAAGFVTTSTFDPAGLNRKTTFQRDAAGNPTRVEVRGAANPDRVETTSYQYNVLDQVVREDAHLDASTVLSTVLDRDERGLVRSSTDRRQITTRYEYDAAGSLVRTIDPATDAWVNGTVTRGFNRANSLGYNAFGEVTQSKDGTGAVSVTEYDVMGRVIAGTVPDYTPPGGQPIKATTRTKYDQLGNAVEQQDPLGRVTVNSHDPYGRVLTSTLPQVGTQPSVLTYRYNRAGELAARTDPQGAETRATYDELGRQITTTAVERTTDPVAFFTTRTEYDDAGNVLAVETPQGNRKLTTYNRAGEPVTSTDPTGRVTELGYDLAGRQVTRKDPTGVVSATGYDLLGRAVRAAQSVGGQELRASVIDYDGNGNVVRKVSPEGRTTTFGYDELNRQSVAVEQIDAGKSITVRTGYDTLGNRSRFVDGKGNVTDYTYTPWGLPESTVEPATSSTPALADRTWTTVYDAAGQIVSLRKPGGVTTSREYDAQGRLTAEKSTGATDRSFGYDRAGRTTRVDGAGGATSYFYDDRGNLISQAGAAGTATYTYDGDGTVATRTDATGKATFTYDPAGRLKTVADPVTSRTASYGYDSAGRLSSTVDTSVGGRVLRQFGYDALSRLASDRLDQFGEPGVPPRTIIGVDYAYDRDDKLKSKSGNNYGYDGAGRLTSWTDPAGAVTAYGWDDAGNRTSAGADTFTYDERNRLKTGPGETYSYTPRGTLASVTANGSTRTPEFDGFDRLVRDGAAVYGYDSLDRVASRNGTKFTYAGLTNEAVSDGSRLISRLPDGTAFSDKATGGTGRMLFADRRGDVIGRYLNNSVDGKRTFDPFGKVTASSGDTSSIGFQGDWTDPDTGTVNMSARWYAPGAGQFISRDSATLDPSPSSAANRFQYGDNDPIGNIDPTGHDAISDICELSSPGRDKKGKQKQKSGMGGWLDIFTGFICGSPLRGDQGCGGMPGGWHKGDNGDYYCPYTGRDKPKNTGSRGMQLECSRGASCYDKVGPGAPRPPVGPGPGPGVRDPKRPNQPRTNPPRVYFSPPPPPRWAIDALTALGTLAAGATVVNRAIEIHAVGTGTQLIDRTLDLVDDATRITRDTPRVPLPIPVPVGEPENEPEPDEDFDEDECFAGLRDDEVYNTPREKIEYTKNYPGKHLGLKPKRATGGIACLMTTVPSEGREKPGRPIGYEKGHHSSHIIGHQLHGDDYSDNLVPLDGNVNTPDMLAVENAVARHLNTGQRIFYQVTVNYADLNGVVPVSMTIIAKGDMGFFCSVIIRNPRPPNGNQKCP</sequence>
<feature type="region of interest" description="Disordered" evidence="2">
    <location>
        <begin position="1498"/>
        <end position="1521"/>
    </location>
</feature>
<dbReference type="Pfam" id="PF05593">
    <property type="entry name" value="RHS_repeat"/>
    <property type="match status" value="6"/>
</dbReference>
<feature type="region of interest" description="Disordered" evidence="2">
    <location>
        <begin position="1272"/>
        <end position="1300"/>
    </location>
</feature>
<dbReference type="Pfam" id="PF13930">
    <property type="entry name" value="Endonuclea_NS_2"/>
    <property type="match status" value="1"/>
</dbReference>
<dbReference type="InterPro" id="IPR044929">
    <property type="entry name" value="DNA/RNA_non-sp_Endonuclease_sf"/>
</dbReference>
<dbReference type="InterPro" id="IPR001791">
    <property type="entry name" value="Laminin_G"/>
</dbReference>
<protein>
    <recommendedName>
        <fullName evidence="8">RHS repeat-associated core domain-containing protein</fullName>
    </recommendedName>
</protein>
<dbReference type="RefSeq" id="WP_166049713.1">
    <property type="nucleotide sequence ID" value="NZ_JAAMPJ010000007.1"/>
</dbReference>
<evidence type="ECO:0000256" key="1">
    <source>
        <dbReference type="ARBA" id="ARBA00022737"/>
    </source>
</evidence>
<dbReference type="CDD" id="cd00110">
    <property type="entry name" value="LamG"/>
    <property type="match status" value="1"/>
</dbReference>
<feature type="region of interest" description="Disordered" evidence="2">
    <location>
        <begin position="1317"/>
        <end position="1406"/>
    </location>
</feature>
<feature type="compositionally biased region" description="Acidic residues" evidence="2">
    <location>
        <begin position="2762"/>
        <end position="2773"/>
    </location>
</feature>
<dbReference type="SUPFAM" id="SSF49899">
    <property type="entry name" value="Concanavalin A-like lectins/glucanases"/>
    <property type="match status" value="1"/>
</dbReference>
<evidence type="ECO:0000259" key="3">
    <source>
        <dbReference type="Pfam" id="PF13930"/>
    </source>
</evidence>
<feature type="region of interest" description="Disordered" evidence="2">
    <location>
        <begin position="2527"/>
        <end position="2584"/>
    </location>
</feature>
<dbReference type="Gene3D" id="2.180.10.10">
    <property type="entry name" value="RHS repeat-associated core"/>
    <property type="match status" value="4"/>
</dbReference>
<comment type="caution">
    <text evidence="6">The sequence shown here is derived from an EMBL/GenBank/DDBJ whole genome shotgun (WGS) entry which is preliminary data.</text>
</comment>
<dbReference type="InterPro" id="IPR050708">
    <property type="entry name" value="T6SS_VgrG/RHS"/>
</dbReference>
<feature type="compositionally biased region" description="Polar residues" evidence="2">
    <location>
        <begin position="1369"/>
        <end position="1380"/>
    </location>
</feature>
<reference evidence="6 7" key="1">
    <citation type="submission" date="2020-03" db="EMBL/GenBank/DDBJ databases">
        <title>Isolation and identification of active actinomycetes.</title>
        <authorList>
            <person name="Sun X."/>
        </authorList>
    </citation>
    <scope>NUCLEOTIDE SEQUENCE [LARGE SCALE GENOMIC DNA]</scope>
    <source>
        <strain evidence="6 7">NEAU-D13</strain>
    </source>
</reference>
<feature type="domain" description="Teneurin-like YD-shell" evidence="5">
    <location>
        <begin position="2136"/>
        <end position="2265"/>
    </location>
</feature>
<dbReference type="InterPro" id="IPR031325">
    <property type="entry name" value="RHS_repeat"/>
</dbReference>
<dbReference type="Pfam" id="PF25023">
    <property type="entry name" value="TEN_YD-shell"/>
    <property type="match status" value="1"/>
</dbReference>
<feature type="domain" description="Type VII secretion system protein EssD-like" evidence="3">
    <location>
        <begin position="2837"/>
        <end position="2913"/>
    </location>
</feature>
<dbReference type="EMBL" id="JAAMPJ010000007">
    <property type="protein sequence ID" value="NGY62343.1"/>
    <property type="molecule type" value="Genomic_DNA"/>
</dbReference>
<dbReference type="InterPro" id="IPR056823">
    <property type="entry name" value="TEN-like_YD-shell"/>
</dbReference>
<feature type="region of interest" description="Disordered" evidence="2">
    <location>
        <begin position="2653"/>
        <end position="2692"/>
    </location>
</feature>
<feature type="region of interest" description="Disordered" evidence="2">
    <location>
        <begin position="31"/>
        <end position="89"/>
    </location>
</feature>
<evidence type="ECO:0000313" key="6">
    <source>
        <dbReference type="EMBL" id="NGY62343.1"/>
    </source>
</evidence>
<dbReference type="Gene3D" id="2.60.120.200">
    <property type="match status" value="1"/>
</dbReference>
<proteinExistence type="predicted"/>
<dbReference type="Pfam" id="PF20148">
    <property type="entry name" value="DUF6531"/>
    <property type="match status" value="1"/>
</dbReference>
<dbReference type="Gene3D" id="2.60.40.10">
    <property type="entry name" value="Immunoglobulins"/>
    <property type="match status" value="1"/>
</dbReference>
<feature type="compositionally biased region" description="Polar residues" evidence="2">
    <location>
        <begin position="2527"/>
        <end position="2541"/>
    </location>
</feature>
<evidence type="ECO:0008006" key="8">
    <source>
        <dbReference type="Google" id="ProtNLM"/>
    </source>
</evidence>
<name>A0A7C9RUQ2_9PSEU</name>
<organism evidence="6 7">
    <name type="scientific">Lentzea alba</name>
    <dbReference type="NCBI Taxonomy" id="2714351"/>
    <lineage>
        <taxon>Bacteria</taxon>
        <taxon>Bacillati</taxon>
        <taxon>Actinomycetota</taxon>
        <taxon>Actinomycetes</taxon>
        <taxon>Pseudonocardiales</taxon>
        <taxon>Pseudonocardiaceae</taxon>
        <taxon>Lentzea</taxon>
    </lineage>
</organism>
<dbReference type="NCBIfam" id="TIGR03696">
    <property type="entry name" value="Rhs_assc_core"/>
    <property type="match status" value="1"/>
</dbReference>
<evidence type="ECO:0000256" key="2">
    <source>
        <dbReference type="SAM" id="MobiDB-lite"/>
    </source>
</evidence>
<dbReference type="PANTHER" id="PTHR32305">
    <property type="match status" value="1"/>
</dbReference>
<dbReference type="Pfam" id="PF13385">
    <property type="entry name" value="Laminin_G_3"/>
    <property type="match status" value="1"/>
</dbReference>
<dbReference type="GO" id="GO:0005975">
    <property type="term" value="P:carbohydrate metabolic process"/>
    <property type="evidence" value="ECO:0007669"/>
    <property type="project" value="UniProtKB-ARBA"/>
</dbReference>
<evidence type="ECO:0000259" key="4">
    <source>
        <dbReference type="Pfam" id="PF20148"/>
    </source>
</evidence>
<feature type="compositionally biased region" description="Pro residues" evidence="2">
    <location>
        <begin position="2658"/>
        <end position="2668"/>
    </location>
</feature>